<keyword evidence="2" id="KW-1185">Reference proteome</keyword>
<reference evidence="1 2" key="1">
    <citation type="submission" date="2017-03" db="EMBL/GenBank/DDBJ databases">
        <authorList>
            <person name="Safronova V.I."/>
            <person name="Sazanova A.L."/>
            <person name="Chirak E.R."/>
        </authorList>
    </citation>
    <scope>NUCLEOTIDE SEQUENCE [LARGE SCALE GENOMIC DNA]</scope>
    <source>
        <strain evidence="1 2">Opo-243</strain>
    </source>
</reference>
<sequence length="116" mass="12200">MPGTKCPGQLPIGPRSGGLADLPRWAEEAVSAQPAVIVAPATHEAVALSKATSHIPIICPALADAVHLGLIQSEARLGRNITGIEPYISGLPAKQIELARESGVWSQKDRPSHKRC</sequence>
<organism evidence="1 2">
    <name type="scientific">Bradyrhizobium betae</name>
    <dbReference type="NCBI Taxonomy" id="244734"/>
    <lineage>
        <taxon>Bacteria</taxon>
        <taxon>Pseudomonadati</taxon>
        <taxon>Pseudomonadota</taxon>
        <taxon>Alphaproteobacteria</taxon>
        <taxon>Hyphomicrobiales</taxon>
        <taxon>Nitrobacteraceae</taxon>
        <taxon>Bradyrhizobium</taxon>
    </lineage>
</organism>
<protein>
    <submittedName>
        <fullName evidence="1">Uncharacterized protein</fullName>
    </submittedName>
</protein>
<gene>
    <name evidence="1" type="ORF">B5V03_31965</name>
</gene>
<comment type="caution">
    <text evidence="1">The sequence shown here is derived from an EMBL/GenBank/DDBJ whole genome shotgun (WGS) entry which is preliminary data.</text>
</comment>
<accession>A0A4Q1US23</accession>
<evidence type="ECO:0000313" key="2">
    <source>
        <dbReference type="Proteomes" id="UP000290819"/>
    </source>
</evidence>
<dbReference type="PANTHER" id="PTHR35271">
    <property type="entry name" value="ABC TRANSPORTER, SUBSTRATE-BINDING LIPOPROTEIN-RELATED"/>
    <property type="match status" value="1"/>
</dbReference>
<name>A0A4Q1US23_9BRAD</name>
<dbReference type="Pfam" id="PF04392">
    <property type="entry name" value="ABC_sub_bind"/>
    <property type="match status" value="1"/>
</dbReference>
<proteinExistence type="predicted"/>
<dbReference type="InterPro" id="IPR007487">
    <property type="entry name" value="ABC_transpt-TYRBP-like"/>
</dbReference>
<dbReference type="AlphaFoldDB" id="A0A4Q1US23"/>
<dbReference type="Gene3D" id="3.40.50.2300">
    <property type="match status" value="1"/>
</dbReference>
<dbReference type="RefSeq" id="WP_283811552.1">
    <property type="nucleotide sequence ID" value="NZ_MZXW01000047.1"/>
</dbReference>
<evidence type="ECO:0000313" key="1">
    <source>
        <dbReference type="EMBL" id="RXT37863.1"/>
    </source>
</evidence>
<dbReference type="EMBL" id="MZXW01000047">
    <property type="protein sequence ID" value="RXT37863.1"/>
    <property type="molecule type" value="Genomic_DNA"/>
</dbReference>
<dbReference type="PANTHER" id="PTHR35271:SF1">
    <property type="entry name" value="ABC TRANSPORTER, SUBSTRATE-BINDING LIPOPROTEIN"/>
    <property type="match status" value="1"/>
</dbReference>
<dbReference type="Proteomes" id="UP000290819">
    <property type="component" value="Unassembled WGS sequence"/>
</dbReference>